<dbReference type="Proteomes" id="UP000004259">
    <property type="component" value="Unassembled WGS sequence"/>
</dbReference>
<protein>
    <submittedName>
        <fullName evidence="2">Conserved domain protein</fullName>
    </submittedName>
</protein>
<gene>
    <name evidence="2" type="ORF">CUS_8096</name>
</gene>
<proteinExistence type="predicted"/>
<dbReference type="RefSeq" id="WP_002848210.1">
    <property type="nucleotide sequence ID" value="NZ_ADKM02000062.1"/>
</dbReference>
<comment type="caution">
    <text evidence="2">The sequence shown here is derived from an EMBL/GenBank/DDBJ whole genome shotgun (WGS) entry which is preliminary data.</text>
</comment>
<organism evidence="2 3">
    <name type="scientific">Ruminococcus albus 8</name>
    <dbReference type="NCBI Taxonomy" id="246199"/>
    <lineage>
        <taxon>Bacteria</taxon>
        <taxon>Bacillati</taxon>
        <taxon>Bacillota</taxon>
        <taxon>Clostridia</taxon>
        <taxon>Eubacteriales</taxon>
        <taxon>Oscillospiraceae</taxon>
        <taxon>Ruminococcus</taxon>
    </lineage>
</organism>
<feature type="coiled-coil region" evidence="1">
    <location>
        <begin position="148"/>
        <end position="175"/>
    </location>
</feature>
<name>E9SAY3_RUMAL</name>
<evidence type="ECO:0000313" key="2">
    <source>
        <dbReference type="EMBL" id="EGC03521.1"/>
    </source>
</evidence>
<evidence type="ECO:0000313" key="3">
    <source>
        <dbReference type="Proteomes" id="UP000004259"/>
    </source>
</evidence>
<sequence length="227" mass="26753">MNYRKYEELLRRTYRTAPAPLESGVQALVFMYLDELFENCIGYEPVIIDRMKKDSVYGTCGGVSDIAIVRNDLDYDNSKKDKDTEKSKIRFCVEVKEIKKSIDKDKFRIQFLGHLLTFGEGIITNGKKWEHYRFMPSENDKNILKPMIEKYITLKEKKKEENEQLNSLIEKIMDHHSVKELFENPSASFELVKHEDKKLKVDPNIYLELTKYVCVLIQELNKIEVVK</sequence>
<evidence type="ECO:0000256" key="1">
    <source>
        <dbReference type="SAM" id="Coils"/>
    </source>
</evidence>
<dbReference type="EMBL" id="ADKM02000062">
    <property type="protein sequence ID" value="EGC03521.1"/>
    <property type="molecule type" value="Genomic_DNA"/>
</dbReference>
<keyword evidence="3" id="KW-1185">Reference proteome</keyword>
<dbReference type="STRING" id="246199.CUS_8096"/>
<keyword evidence="1" id="KW-0175">Coiled coil</keyword>
<dbReference type="AlphaFoldDB" id="E9SAY3"/>
<reference evidence="2 3" key="1">
    <citation type="submission" date="2011-02" db="EMBL/GenBank/DDBJ databases">
        <authorList>
            <person name="Nelson K.E."/>
            <person name="Sutton G."/>
            <person name="Torralba M."/>
            <person name="Durkin S."/>
            <person name="Harkins D."/>
            <person name="Montgomery R."/>
            <person name="Ziemer C."/>
            <person name="Klaassens E."/>
            <person name="Ocuiv P."/>
            <person name="Morrison M."/>
        </authorList>
    </citation>
    <scope>NUCLEOTIDE SEQUENCE [LARGE SCALE GENOMIC DNA]</scope>
    <source>
        <strain evidence="2 3">8</strain>
    </source>
</reference>
<accession>E9SAY3</accession>